<gene>
    <name evidence="2" type="ORF">J7S33_28955</name>
</gene>
<evidence type="ECO:0000313" key="3">
    <source>
        <dbReference type="Proteomes" id="UP000671828"/>
    </source>
</evidence>
<dbReference type="EMBL" id="CP072788">
    <property type="protein sequence ID" value="QTR02979.1"/>
    <property type="molecule type" value="Genomic_DNA"/>
</dbReference>
<evidence type="ECO:0000313" key="2">
    <source>
        <dbReference type="EMBL" id="QTR02979.1"/>
    </source>
</evidence>
<accession>A0A8T8HX80</accession>
<name>A0A8T8HX80_9PSEU</name>
<dbReference type="Proteomes" id="UP000671828">
    <property type="component" value="Chromosome"/>
</dbReference>
<reference evidence="2" key="1">
    <citation type="submission" date="2021-04" db="EMBL/GenBank/DDBJ databases">
        <title>Saccharothrix algeriensis WGS.</title>
        <authorList>
            <person name="Stuskova K."/>
            <person name="Hakalova E."/>
            <person name="Tebbal A.B."/>
            <person name="Eichmeier A."/>
        </authorList>
    </citation>
    <scope>NUCLEOTIDE SEQUENCE</scope>
    <source>
        <strain evidence="2">NRRL B-24137</strain>
    </source>
</reference>
<feature type="region of interest" description="Disordered" evidence="1">
    <location>
        <begin position="44"/>
        <end position="87"/>
    </location>
</feature>
<dbReference type="AlphaFoldDB" id="A0A8T8HX80"/>
<protein>
    <submittedName>
        <fullName evidence="2">Uncharacterized protein</fullName>
    </submittedName>
</protein>
<feature type="non-terminal residue" evidence="2">
    <location>
        <position position="1"/>
    </location>
</feature>
<proteinExistence type="predicted"/>
<evidence type="ECO:0000256" key="1">
    <source>
        <dbReference type="SAM" id="MobiDB-lite"/>
    </source>
</evidence>
<sequence length="112" mass="11728">PGRTTTARLSVNFLLDGRIDHQAGGRHRMTSILPMGVPAGFRNRPVASPSDFTGAPPTAGPGAVLPGNARGRDPDRSTGGFSAERESVPAQITSVFAQGVPATWPPTTRLQR</sequence>
<organism evidence="2 3">
    <name type="scientific">Saccharothrix algeriensis</name>
    <dbReference type="NCBI Taxonomy" id="173560"/>
    <lineage>
        <taxon>Bacteria</taxon>
        <taxon>Bacillati</taxon>
        <taxon>Actinomycetota</taxon>
        <taxon>Actinomycetes</taxon>
        <taxon>Pseudonocardiales</taxon>
        <taxon>Pseudonocardiaceae</taxon>
        <taxon>Saccharothrix</taxon>
    </lineage>
</organism>